<feature type="transmembrane region" description="Helical" evidence="11">
    <location>
        <begin position="100"/>
        <end position="118"/>
    </location>
</feature>
<evidence type="ECO:0000256" key="5">
    <source>
        <dbReference type="ARBA" id="ARBA00022692"/>
    </source>
</evidence>
<evidence type="ECO:0000256" key="3">
    <source>
        <dbReference type="ARBA" id="ARBA00022448"/>
    </source>
</evidence>
<reference evidence="13" key="1">
    <citation type="submission" date="2016-10" db="EMBL/GenBank/DDBJ databases">
        <authorList>
            <person name="Varghese N."/>
        </authorList>
    </citation>
    <scope>NUCLEOTIDE SEQUENCE [LARGE SCALE GENOMIC DNA]</scope>
    <source>
        <strain evidence="13">DSM 20406</strain>
    </source>
</reference>
<dbReference type="RefSeq" id="WP_321043087.1">
    <property type="nucleotide sequence ID" value="NZ_CACWHD010000020.1"/>
</dbReference>
<sequence length="225" mass="24968">MLPKFTLAPELLSSLVITLILAVLFIVAGKKLKQTDPLARPKGIVLVAETGIKMVYDYMKSLMPHKFEKNYYPYFSMLFAYLLVANLWGLLGFEAPTSNLSITFAFGFITFILIQINTIKHNGVLPYIKDKIWPPTNLISMVSPLLSLSIRIFANILSGSFILALLYSATAGLVKSLVHIPFNFLGPIVAPVLHLYFDVFSGVIQALVFVTLSSILIAIENPDEE</sequence>
<dbReference type="PANTHER" id="PTHR42823">
    <property type="entry name" value="ATP SYNTHASE SUBUNIT A, CHLOROPLASTIC"/>
    <property type="match status" value="1"/>
</dbReference>
<dbReference type="STRING" id="322505.SAMN04487836_10491"/>
<dbReference type="GeneID" id="54119331"/>
<feature type="transmembrane region" description="Helical" evidence="11">
    <location>
        <begin position="71"/>
        <end position="93"/>
    </location>
</feature>
<evidence type="ECO:0000256" key="1">
    <source>
        <dbReference type="ARBA" id="ARBA00004141"/>
    </source>
</evidence>
<comment type="function">
    <text evidence="11">Key component of the proton channel; it plays a direct role in the translocation of protons across the membrane.</text>
</comment>
<dbReference type="eggNOG" id="COG0356">
    <property type="taxonomic scope" value="Bacteria"/>
</dbReference>
<dbReference type="EMBL" id="FNYK01000018">
    <property type="protein sequence ID" value="SEI70725.1"/>
    <property type="molecule type" value="Genomic_DNA"/>
</dbReference>
<proteinExistence type="inferred from homology"/>
<keyword evidence="11" id="KW-1003">Cell membrane</keyword>
<organism evidence="12 13">
    <name type="scientific">Sharpea azabuensis</name>
    <dbReference type="NCBI Taxonomy" id="322505"/>
    <lineage>
        <taxon>Bacteria</taxon>
        <taxon>Bacillati</taxon>
        <taxon>Bacillota</taxon>
        <taxon>Erysipelotrichia</taxon>
        <taxon>Erysipelotrichales</taxon>
        <taxon>Coprobacillaceae</taxon>
        <taxon>Sharpea</taxon>
    </lineage>
</organism>
<keyword evidence="9 11" id="KW-0472">Membrane</keyword>
<dbReference type="PANTHER" id="PTHR42823:SF3">
    <property type="entry name" value="ATP SYNTHASE SUBUNIT A, CHLOROPLASTIC"/>
    <property type="match status" value="1"/>
</dbReference>
<evidence type="ECO:0000256" key="6">
    <source>
        <dbReference type="ARBA" id="ARBA00022781"/>
    </source>
</evidence>
<dbReference type="PRINTS" id="PR00123">
    <property type="entry name" value="ATPASEA"/>
</dbReference>
<evidence type="ECO:0000256" key="4">
    <source>
        <dbReference type="ARBA" id="ARBA00022547"/>
    </source>
</evidence>
<keyword evidence="6 11" id="KW-0375">Hydrogen ion transport</keyword>
<dbReference type="Gene3D" id="1.20.120.220">
    <property type="entry name" value="ATP synthase, F0 complex, subunit A"/>
    <property type="match status" value="1"/>
</dbReference>
<keyword evidence="10 11" id="KW-0066">ATP synthesis</keyword>
<evidence type="ECO:0000256" key="11">
    <source>
        <dbReference type="HAMAP-Rule" id="MF_01393"/>
    </source>
</evidence>
<evidence type="ECO:0000256" key="10">
    <source>
        <dbReference type="ARBA" id="ARBA00023310"/>
    </source>
</evidence>
<evidence type="ECO:0000256" key="2">
    <source>
        <dbReference type="ARBA" id="ARBA00006810"/>
    </source>
</evidence>
<keyword evidence="5 11" id="KW-0812">Transmembrane</keyword>
<keyword evidence="7 11" id="KW-1133">Transmembrane helix</keyword>
<dbReference type="Proteomes" id="UP000183028">
    <property type="component" value="Unassembled WGS sequence"/>
</dbReference>
<feature type="transmembrane region" description="Helical" evidence="11">
    <location>
        <begin position="12"/>
        <end position="29"/>
    </location>
</feature>
<keyword evidence="8 11" id="KW-0406">Ion transport</keyword>
<evidence type="ECO:0000313" key="12">
    <source>
        <dbReference type="EMBL" id="SEI70725.1"/>
    </source>
</evidence>
<dbReference type="InterPro" id="IPR000568">
    <property type="entry name" value="ATP_synth_F0_asu"/>
</dbReference>
<comment type="subcellular location">
    <subcellularLocation>
        <location evidence="11">Cell membrane</location>
        <topology evidence="11">Multi-pass membrane protein</topology>
    </subcellularLocation>
    <subcellularLocation>
        <location evidence="1">Membrane</location>
        <topology evidence="1">Multi-pass membrane protein</topology>
    </subcellularLocation>
</comment>
<dbReference type="GO" id="GO:0046933">
    <property type="term" value="F:proton-transporting ATP synthase activity, rotational mechanism"/>
    <property type="evidence" value="ECO:0007669"/>
    <property type="project" value="UniProtKB-UniRule"/>
</dbReference>
<accession>A0A1H6T399</accession>
<evidence type="ECO:0000256" key="9">
    <source>
        <dbReference type="ARBA" id="ARBA00023136"/>
    </source>
</evidence>
<dbReference type="GO" id="GO:0042777">
    <property type="term" value="P:proton motive force-driven plasma membrane ATP synthesis"/>
    <property type="evidence" value="ECO:0007669"/>
    <property type="project" value="TreeGrafter"/>
</dbReference>
<dbReference type="AlphaFoldDB" id="A0A1H6T399"/>
<name>A0A1H6T399_9FIRM</name>
<dbReference type="HAMAP" id="MF_01393">
    <property type="entry name" value="ATP_synth_a_bact"/>
    <property type="match status" value="1"/>
</dbReference>
<dbReference type="GO" id="GO:0005886">
    <property type="term" value="C:plasma membrane"/>
    <property type="evidence" value="ECO:0007669"/>
    <property type="project" value="UniProtKB-SubCell"/>
</dbReference>
<evidence type="ECO:0000256" key="8">
    <source>
        <dbReference type="ARBA" id="ARBA00023065"/>
    </source>
</evidence>
<protein>
    <recommendedName>
        <fullName evidence="11">ATP synthase subunit a</fullName>
    </recommendedName>
    <alternativeName>
        <fullName evidence="11">ATP synthase F0 sector subunit a</fullName>
    </alternativeName>
    <alternativeName>
        <fullName evidence="11">F-ATPase subunit 6</fullName>
    </alternativeName>
</protein>
<feature type="transmembrane region" description="Helical" evidence="11">
    <location>
        <begin position="203"/>
        <end position="219"/>
    </location>
</feature>
<keyword evidence="13" id="KW-1185">Reference proteome</keyword>
<dbReference type="InterPro" id="IPR035908">
    <property type="entry name" value="F0_ATP_A_sf"/>
</dbReference>
<evidence type="ECO:0000256" key="7">
    <source>
        <dbReference type="ARBA" id="ARBA00022989"/>
    </source>
</evidence>
<keyword evidence="3 11" id="KW-0813">Transport</keyword>
<dbReference type="GO" id="GO:0045259">
    <property type="term" value="C:proton-transporting ATP synthase complex"/>
    <property type="evidence" value="ECO:0007669"/>
    <property type="project" value="UniProtKB-KW"/>
</dbReference>
<dbReference type="InterPro" id="IPR045082">
    <property type="entry name" value="ATP_syn_F0_a_bact/chloroplast"/>
</dbReference>
<comment type="similarity">
    <text evidence="2 11">Belongs to the ATPase A chain family.</text>
</comment>
<dbReference type="Pfam" id="PF00119">
    <property type="entry name" value="ATP-synt_A"/>
    <property type="match status" value="1"/>
</dbReference>
<dbReference type="SUPFAM" id="SSF81336">
    <property type="entry name" value="F1F0 ATP synthase subunit A"/>
    <property type="match status" value="1"/>
</dbReference>
<gene>
    <name evidence="11" type="primary">atpB</name>
    <name evidence="12" type="ORF">SAMN04487834_101815</name>
</gene>
<evidence type="ECO:0000313" key="13">
    <source>
        <dbReference type="Proteomes" id="UP000183028"/>
    </source>
</evidence>
<keyword evidence="4 11" id="KW-0138">CF(0)</keyword>
<feature type="transmembrane region" description="Helical" evidence="11">
    <location>
        <begin position="138"/>
        <end position="165"/>
    </location>
</feature>